<name>A0AAD5T9G1_9FUNG</name>
<dbReference type="Proteomes" id="UP001211907">
    <property type="component" value="Unassembled WGS sequence"/>
</dbReference>
<evidence type="ECO:0000313" key="3">
    <source>
        <dbReference type="EMBL" id="KAJ3128305.1"/>
    </source>
</evidence>
<dbReference type="EMBL" id="JADGJH010000470">
    <property type="protein sequence ID" value="KAJ3128305.1"/>
    <property type="molecule type" value="Genomic_DNA"/>
</dbReference>
<protein>
    <recommendedName>
        <fullName evidence="2">Nephrocystin 3-like N-terminal domain-containing protein</fullName>
    </recommendedName>
</protein>
<feature type="domain" description="Nephrocystin 3-like N-terminal" evidence="2">
    <location>
        <begin position="197"/>
        <end position="266"/>
    </location>
</feature>
<dbReference type="AlphaFoldDB" id="A0AAD5T9G1"/>
<sequence>MLALMFFLSSAFSYFELQISKEFSVAEGNLKLFHYPTEQIEKRRVLSEAANLQKVLSKVKMPSADITFDFAHNVHIVAVYDPEVPCEICITNVQVENVCEELDDVKALRESYIGKPFLITAGLLYAGFNECASDSPEWTNAFKILATQIHTRVPRFAAIGIKISKLKQWLNPVDFTTDIAKYAEEYDCQPCLWVNEFLEEWLVTDEGYWWLKGGAGTGKLIIAYSIIVNHLQDKFIIGSQFFCQHNDEHKCNPLSVIWTMAWDLTTISRIS</sequence>
<evidence type="ECO:0000256" key="1">
    <source>
        <dbReference type="ARBA" id="ARBA00022737"/>
    </source>
</evidence>
<gene>
    <name evidence="3" type="ORF">HK100_009242</name>
</gene>
<keyword evidence="1" id="KW-0677">Repeat</keyword>
<comment type="caution">
    <text evidence="3">The sequence shown here is derived from an EMBL/GenBank/DDBJ whole genome shotgun (WGS) entry which is preliminary data.</text>
</comment>
<evidence type="ECO:0000313" key="4">
    <source>
        <dbReference type="Proteomes" id="UP001211907"/>
    </source>
</evidence>
<keyword evidence="4" id="KW-1185">Reference proteome</keyword>
<evidence type="ECO:0000259" key="2">
    <source>
        <dbReference type="Pfam" id="PF24883"/>
    </source>
</evidence>
<reference evidence="3" key="1">
    <citation type="submission" date="2020-05" db="EMBL/GenBank/DDBJ databases">
        <title>Phylogenomic resolution of chytrid fungi.</title>
        <authorList>
            <person name="Stajich J.E."/>
            <person name="Amses K."/>
            <person name="Simmons R."/>
            <person name="Seto K."/>
            <person name="Myers J."/>
            <person name="Bonds A."/>
            <person name="Quandt C.A."/>
            <person name="Barry K."/>
            <person name="Liu P."/>
            <person name="Grigoriev I."/>
            <person name="Longcore J.E."/>
            <person name="James T.Y."/>
        </authorList>
    </citation>
    <scope>NUCLEOTIDE SEQUENCE</scope>
    <source>
        <strain evidence="3">JEL0513</strain>
    </source>
</reference>
<accession>A0AAD5T9G1</accession>
<organism evidence="3 4">
    <name type="scientific">Physocladia obscura</name>
    <dbReference type="NCBI Taxonomy" id="109957"/>
    <lineage>
        <taxon>Eukaryota</taxon>
        <taxon>Fungi</taxon>
        <taxon>Fungi incertae sedis</taxon>
        <taxon>Chytridiomycota</taxon>
        <taxon>Chytridiomycota incertae sedis</taxon>
        <taxon>Chytridiomycetes</taxon>
        <taxon>Chytridiales</taxon>
        <taxon>Chytriomycetaceae</taxon>
        <taxon>Physocladia</taxon>
    </lineage>
</organism>
<dbReference type="Pfam" id="PF24883">
    <property type="entry name" value="NPHP3_N"/>
    <property type="match status" value="1"/>
</dbReference>
<proteinExistence type="predicted"/>
<dbReference type="InterPro" id="IPR056884">
    <property type="entry name" value="NPHP3-like_N"/>
</dbReference>